<dbReference type="SUPFAM" id="SSF56601">
    <property type="entry name" value="beta-lactamase/transpeptidase-like"/>
    <property type="match status" value="1"/>
</dbReference>
<organism evidence="2 3">
    <name type="scientific">Robiginitalea myxolifaciens</name>
    <dbReference type="NCBI Taxonomy" id="400055"/>
    <lineage>
        <taxon>Bacteria</taxon>
        <taxon>Pseudomonadati</taxon>
        <taxon>Bacteroidota</taxon>
        <taxon>Flavobacteriia</taxon>
        <taxon>Flavobacteriales</taxon>
        <taxon>Flavobacteriaceae</taxon>
        <taxon>Robiginitalea</taxon>
    </lineage>
</organism>
<gene>
    <name evidence="2" type="ORF">SAMN04490243_2306</name>
</gene>
<dbReference type="EMBL" id="FOYQ01000002">
    <property type="protein sequence ID" value="SFR49824.1"/>
    <property type="molecule type" value="Genomic_DNA"/>
</dbReference>
<proteinExistence type="predicted"/>
<dbReference type="AlphaFoldDB" id="A0A1I6H5Y7"/>
<protein>
    <submittedName>
        <fullName evidence="2">CubicO group peptidase, beta-lactamase class C family</fullName>
    </submittedName>
</protein>
<feature type="domain" description="Beta-lactamase-related" evidence="1">
    <location>
        <begin position="58"/>
        <end position="368"/>
    </location>
</feature>
<evidence type="ECO:0000259" key="1">
    <source>
        <dbReference type="Pfam" id="PF00144"/>
    </source>
</evidence>
<dbReference type="PANTHER" id="PTHR46825:SF12">
    <property type="entry name" value="PENICILLIN-BINDING PROTEIN 4"/>
    <property type="match status" value="1"/>
</dbReference>
<accession>A0A1I6H5Y7</accession>
<dbReference type="RefSeq" id="WP_092982725.1">
    <property type="nucleotide sequence ID" value="NZ_FOYQ01000002.1"/>
</dbReference>
<reference evidence="2 3" key="1">
    <citation type="submission" date="2016-10" db="EMBL/GenBank/DDBJ databases">
        <authorList>
            <person name="de Groot N.N."/>
        </authorList>
    </citation>
    <scope>NUCLEOTIDE SEQUENCE [LARGE SCALE GENOMIC DNA]</scope>
    <source>
        <strain evidence="2 3">DSM 21019</strain>
    </source>
</reference>
<dbReference type="PROSITE" id="PS51257">
    <property type="entry name" value="PROKAR_LIPOPROTEIN"/>
    <property type="match status" value="1"/>
</dbReference>
<sequence>MKNLLLIPLGTFLLLSCNNSEKKDNALLDERISKIENGLESNLQIQYGDSLIKSVYNLEDRMRELKIPGLSIAVLNDGEIEWARGYGIADSLEDRKVDTETLFQAGSISKPIAATRALQLSEQGLLDLDENINTYLTSWKLPDNEFTRSEKVTTRRILNHTAGLSVWGFPGYARGETIPSIPDILDGKGNTDSVRVFKEPGESWRYSGGGYTIMQQLIADLENESFDVILRNEVLNPLKMQFSTYENPLPEKYHSIAASGYREDGTIVDGQWHIYPEMAAAGLWTTPSELLLWAQEVQKILMTQEAGLLDVETINEMLTPNEDSQGLGPYVLDLTFGHGGADEGFRAELLVWKETANAVAVMVNSDQGSTIIRELLLSVVREYGLPEYAPRKRIFKRQSHDSLSRFTGKYDFNDSGQARIVVRDDGLEVTGDLFSDVIFLWPEADSTFFNKETGTRYHFILKDNKAVGLKFSRLEGEKID</sequence>
<evidence type="ECO:0000313" key="3">
    <source>
        <dbReference type="Proteomes" id="UP000199534"/>
    </source>
</evidence>
<dbReference type="PANTHER" id="PTHR46825">
    <property type="entry name" value="D-ALANYL-D-ALANINE-CARBOXYPEPTIDASE/ENDOPEPTIDASE AMPH"/>
    <property type="match status" value="1"/>
</dbReference>
<dbReference type="OrthoDB" id="9797709at2"/>
<dbReference type="STRING" id="400055.SAMN04490243_2306"/>
<dbReference type="Proteomes" id="UP000199534">
    <property type="component" value="Unassembled WGS sequence"/>
</dbReference>
<dbReference type="InterPro" id="IPR001466">
    <property type="entry name" value="Beta-lactam-related"/>
</dbReference>
<dbReference type="InterPro" id="IPR012338">
    <property type="entry name" value="Beta-lactam/transpept-like"/>
</dbReference>
<name>A0A1I6H5Y7_9FLAO</name>
<evidence type="ECO:0000313" key="2">
    <source>
        <dbReference type="EMBL" id="SFR49824.1"/>
    </source>
</evidence>
<keyword evidence="3" id="KW-1185">Reference proteome</keyword>
<dbReference type="InterPro" id="IPR050491">
    <property type="entry name" value="AmpC-like"/>
</dbReference>
<dbReference type="Pfam" id="PF00144">
    <property type="entry name" value="Beta-lactamase"/>
    <property type="match status" value="1"/>
</dbReference>
<dbReference type="Gene3D" id="3.40.710.10">
    <property type="entry name" value="DD-peptidase/beta-lactamase superfamily"/>
    <property type="match status" value="1"/>
</dbReference>